<dbReference type="SUPFAM" id="SSF56801">
    <property type="entry name" value="Acetyl-CoA synthetase-like"/>
    <property type="match status" value="1"/>
</dbReference>
<dbReference type="OrthoDB" id="10253869at2759"/>
<dbReference type="Pfam" id="PF00501">
    <property type="entry name" value="AMP-binding"/>
    <property type="match status" value="1"/>
</dbReference>
<keyword evidence="3" id="KW-0436">Ligase</keyword>
<name>A0A7I8XCS8_BURXY</name>
<dbReference type="EMBL" id="CAJFDI010000006">
    <property type="protein sequence ID" value="CAD5235404.1"/>
    <property type="molecule type" value="Genomic_DNA"/>
</dbReference>
<evidence type="ECO:0000256" key="1">
    <source>
        <dbReference type="ARBA" id="ARBA00004275"/>
    </source>
</evidence>
<gene>
    <name evidence="7" type="ORF">BXYJ_LOCUS15495</name>
</gene>
<dbReference type="InterPro" id="IPR042099">
    <property type="entry name" value="ANL_N_sf"/>
</dbReference>
<proteinExistence type="inferred from homology"/>
<dbReference type="EMBL" id="CAJFCV020000006">
    <property type="protein sequence ID" value="CAG9131769.1"/>
    <property type="molecule type" value="Genomic_DNA"/>
</dbReference>
<keyword evidence="4" id="KW-0576">Peroxisome</keyword>
<protein>
    <submittedName>
        <fullName evidence="7">(pine wood nematode) hypothetical protein</fullName>
    </submittedName>
</protein>
<evidence type="ECO:0000256" key="3">
    <source>
        <dbReference type="ARBA" id="ARBA00022598"/>
    </source>
</evidence>
<feature type="domain" description="AMP-dependent synthetase/ligase" evidence="5">
    <location>
        <begin position="36"/>
        <end position="412"/>
    </location>
</feature>
<dbReference type="PANTHER" id="PTHR24096">
    <property type="entry name" value="LONG-CHAIN-FATTY-ACID--COA LIGASE"/>
    <property type="match status" value="1"/>
</dbReference>
<evidence type="ECO:0000259" key="5">
    <source>
        <dbReference type="Pfam" id="PF00501"/>
    </source>
</evidence>
<dbReference type="Gene3D" id="3.40.50.12780">
    <property type="entry name" value="N-terminal domain of ligase-like"/>
    <property type="match status" value="1"/>
</dbReference>
<dbReference type="SMR" id="A0A7I8XCS8"/>
<organism evidence="7 8">
    <name type="scientific">Bursaphelenchus xylophilus</name>
    <name type="common">Pinewood nematode worm</name>
    <name type="synonym">Aphelenchoides xylophilus</name>
    <dbReference type="NCBI Taxonomy" id="6326"/>
    <lineage>
        <taxon>Eukaryota</taxon>
        <taxon>Metazoa</taxon>
        <taxon>Ecdysozoa</taxon>
        <taxon>Nematoda</taxon>
        <taxon>Chromadorea</taxon>
        <taxon>Rhabditida</taxon>
        <taxon>Tylenchina</taxon>
        <taxon>Tylenchomorpha</taxon>
        <taxon>Aphelenchoidea</taxon>
        <taxon>Aphelenchoididae</taxon>
        <taxon>Bursaphelenchus</taxon>
    </lineage>
</organism>
<sequence>MENISDQTLKKEIKKEIEEFYEKKNMVLFHRQILNAAEEFGEDVALTDAETGEHLSFKELRRRVFVLAQELREVYSVGPGDIVVCFSPNSIYYPVFFLASALVGASLTGVNPEFTVDELGFYIRKTKCKCVVTNADLLEKVVQAASGNPLPIFVIGKLAGQLGIDLERLLQTAPTCDNLDYDKDLDVDHVVLTPLSSGTTGTPKCVMLTHQNFIVQTEVLKEVLFDRLSQAGGRRSTIGVLPFYHASGFWALCFCLLAGHHTVVMQKFQAPLLLSCIEDYQVDVLNIIPSIVTFLLKNDALVKEFDLSSVKTVLCGSAPLSREMTQDFMEKFPHVVDFVHVSGYGMTEIVALSHLSPLDLPLTDVKHLTSCGKLLPRFESKVIDIETAEEITEPNRKGELLLRSDCVMKGYLNDPKATEETIDCEKWLHTGDIVYFDAEGFYFIVDRIKNLIKVNGMQLSPLELEHLLLANDIVAEAAVIGVPAESFGEVPRAFVVLNSVPEDAQKVTEQLRESVNAQVAAYKQLRGGLVILPSLPRTASGKVQKEELRRFSLTPVILPQITETLVDLKINETEARKEENTVTQNPKIAVKLEDICSDEDETFL</sequence>
<comment type="subcellular location">
    <subcellularLocation>
        <location evidence="1">Peroxisome</location>
    </subcellularLocation>
</comment>
<dbReference type="Gene3D" id="3.30.300.30">
    <property type="match status" value="1"/>
</dbReference>
<comment type="caution">
    <text evidence="7">The sequence shown here is derived from an EMBL/GenBank/DDBJ whole genome shotgun (WGS) entry which is preliminary data.</text>
</comment>
<feature type="domain" description="AMP-binding enzyme C-terminal" evidence="6">
    <location>
        <begin position="463"/>
        <end position="542"/>
    </location>
</feature>
<evidence type="ECO:0000256" key="2">
    <source>
        <dbReference type="ARBA" id="ARBA00006432"/>
    </source>
</evidence>
<dbReference type="InterPro" id="IPR045851">
    <property type="entry name" value="AMP-bd_C_sf"/>
</dbReference>
<dbReference type="InterPro" id="IPR025110">
    <property type="entry name" value="AMP-bd_C"/>
</dbReference>
<evidence type="ECO:0000259" key="6">
    <source>
        <dbReference type="Pfam" id="PF13193"/>
    </source>
</evidence>
<dbReference type="Proteomes" id="UP000582659">
    <property type="component" value="Unassembled WGS sequence"/>
</dbReference>
<accession>A0A7I8XCS8</accession>
<dbReference type="GO" id="GO:0005777">
    <property type="term" value="C:peroxisome"/>
    <property type="evidence" value="ECO:0007669"/>
    <property type="project" value="UniProtKB-SubCell"/>
</dbReference>
<evidence type="ECO:0000313" key="7">
    <source>
        <dbReference type="EMBL" id="CAD5235404.1"/>
    </source>
</evidence>
<keyword evidence="8" id="KW-1185">Reference proteome</keyword>
<dbReference type="AlphaFoldDB" id="A0A7I8XCS8"/>
<dbReference type="InterPro" id="IPR000873">
    <property type="entry name" value="AMP-dep_synth/lig_dom"/>
</dbReference>
<reference evidence="7" key="1">
    <citation type="submission" date="2020-09" db="EMBL/GenBank/DDBJ databases">
        <authorList>
            <person name="Kikuchi T."/>
        </authorList>
    </citation>
    <scope>NUCLEOTIDE SEQUENCE</scope>
    <source>
        <strain evidence="7">Ka4C1</strain>
    </source>
</reference>
<dbReference type="Pfam" id="PF13193">
    <property type="entry name" value="AMP-binding_C"/>
    <property type="match status" value="1"/>
</dbReference>
<evidence type="ECO:0000256" key="4">
    <source>
        <dbReference type="ARBA" id="ARBA00023140"/>
    </source>
</evidence>
<dbReference type="PANTHER" id="PTHR24096:SF149">
    <property type="entry name" value="AMP-BINDING DOMAIN-CONTAINING PROTEIN-RELATED"/>
    <property type="match status" value="1"/>
</dbReference>
<comment type="similarity">
    <text evidence="2">Belongs to the ATP-dependent AMP-binding enzyme family.</text>
</comment>
<dbReference type="Proteomes" id="UP000659654">
    <property type="component" value="Unassembled WGS sequence"/>
</dbReference>
<dbReference type="GO" id="GO:0016405">
    <property type="term" value="F:CoA-ligase activity"/>
    <property type="evidence" value="ECO:0007669"/>
    <property type="project" value="TreeGrafter"/>
</dbReference>
<evidence type="ECO:0000313" key="8">
    <source>
        <dbReference type="Proteomes" id="UP000659654"/>
    </source>
</evidence>